<reference evidence="1" key="1">
    <citation type="submission" date="2014-12" db="EMBL/GenBank/DDBJ databases">
        <title>Insight into the proteome of Arion vulgaris.</title>
        <authorList>
            <person name="Aradska J."/>
            <person name="Bulat T."/>
            <person name="Smidak R."/>
            <person name="Sarate P."/>
            <person name="Gangsoo J."/>
            <person name="Sialana F."/>
            <person name="Bilban M."/>
            <person name="Lubec G."/>
        </authorList>
    </citation>
    <scope>NUCLEOTIDE SEQUENCE</scope>
    <source>
        <tissue evidence="1">Skin</tissue>
    </source>
</reference>
<evidence type="ECO:0000313" key="1">
    <source>
        <dbReference type="EMBL" id="CEK77404.1"/>
    </source>
</evidence>
<accession>A0A0B7A8U9</accession>
<name>A0A0B7A8U9_9EUPU</name>
<organism evidence="1">
    <name type="scientific">Arion vulgaris</name>
    <dbReference type="NCBI Taxonomy" id="1028688"/>
    <lineage>
        <taxon>Eukaryota</taxon>
        <taxon>Metazoa</taxon>
        <taxon>Spiralia</taxon>
        <taxon>Lophotrochozoa</taxon>
        <taxon>Mollusca</taxon>
        <taxon>Gastropoda</taxon>
        <taxon>Heterobranchia</taxon>
        <taxon>Euthyneura</taxon>
        <taxon>Panpulmonata</taxon>
        <taxon>Eupulmonata</taxon>
        <taxon>Stylommatophora</taxon>
        <taxon>Helicina</taxon>
        <taxon>Arionoidea</taxon>
        <taxon>Arionidae</taxon>
        <taxon>Arion</taxon>
    </lineage>
</organism>
<dbReference type="AlphaFoldDB" id="A0A0B7A8U9"/>
<gene>
    <name evidence="1" type="primary">ORF104455</name>
</gene>
<sequence length="85" mass="10047">MKATVLKHYFTVNFHRRRHVRGNVCRRRLQNVQPYTNLLSSVRNDVNMTVSTSLQLNKWQPHIFQIRSASCLNAIFFAVHEGDMF</sequence>
<dbReference type="EMBL" id="HACG01030539">
    <property type="protein sequence ID" value="CEK77404.1"/>
    <property type="molecule type" value="Transcribed_RNA"/>
</dbReference>
<protein>
    <submittedName>
        <fullName evidence="1">Uncharacterized protein</fullName>
    </submittedName>
</protein>
<proteinExistence type="predicted"/>